<dbReference type="PANTHER" id="PTHR39418:SF1">
    <property type="entry name" value="DEHYDROGENASE"/>
    <property type="match status" value="1"/>
</dbReference>
<dbReference type="SUPFAM" id="SSF143555">
    <property type="entry name" value="FwdE-like"/>
    <property type="match status" value="1"/>
</dbReference>
<dbReference type="GO" id="GO:0008270">
    <property type="term" value="F:zinc ion binding"/>
    <property type="evidence" value="ECO:0007669"/>
    <property type="project" value="UniProtKB-KW"/>
</dbReference>
<evidence type="ECO:0000256" key="1">
    <source>
        <dbReference type="ARBA" id="ARBA00022723"/>
    </source>
</evidence>
<evidence type="ECO:0000313" key="7">
    <source>
        <dbReference type="Proteomes" id="UP000284763"/>
    </source>
</evidence>
<dbReference type="InterPro" id="IPR000962">
    <property type="entry name" value="Znf_DskA_TraR"/>
</dbReference>
<proteinExistence type="predicted"/>
<evidence type="ECO:0000259" key="5">
    <source>
        <dbReference type="Pfam" id="PF02663"/>
    </source>
</evidence>
<keyword evidence="1" id="KW-0479">Metal-binding</keyword>
<evidence type="ECO:0000256" key="3">
    <source>
        <dbReference type="ARBA" id="ARBA00022833"/>
    </source>
</evidence>
<feature type="domain" description="Zinc finger DksA/TraR C4-type" evidence="4">
    <location>
        <begin position="167"/>
        <end position="202"/>
    </location>
</feature>
<organism evidence="6 7">
    <name type="scientific">Methanosalsum natronophilum</name>
    <dbReference type="NCBI Taxonomy" id="768733"/>
    <lineage>
        <taxon>Archaea</taxon>
        <taxon>Methanobacteriati</taxon>
        <taxon>Methanobacteriota</taxon>
        <taxon>Stenosarchaea group</taxon>
        <taxon>Methanomicrobia</taxon>
        <taxon>Methanosarcinales</taxon>
        <taxon>Methanosarcinaceae</taxon>
        <taxon>Methanosalsum</taxon>
    </lineage>
</organism>
<dbReference type="InterPro" id="IPR053194">
    <property type="entry name" value="tRNA_methyltr_O"/>
</dbReference>
<accession>A0A424YU57</accession>
<keyword evidence="3" id="KW-0862">Zinc</keyword>
<evidence type="ECO:0000259" key="4">
    <source>
        <dbReference type="Pfam" id="PF01258"/>
    </source>
</evidence>
<evidence type="ECO:0000313" key="6">
    <source>
        <dbReference type="EMBL" id="RQD82494.1"/>
    </source>
</evidence>
<feature type="domain" description="Formylmethanofuran dehydrogenase subunit E" evidence="5">
    <location>
        <begin position="15"/>
        <end position="154"/>
    </location>
</feature>
<dbReference type="Proteomes" id="UP000284763">
    <property type="component" value="Unassembled WGS sequence"/>
</dbReference>
<evidence type="ECO:0000256" key="2">
    <source>
        <dbReference type="ARBA" id="ARBA00022771"/>
    </source>
</evidence>
<dbReference type="PANTHER" id="PTHR39418">
    <property type="entry name" value="DEHYDROGENASE-RELATED"/>
    <property type="match status" value="1"/>
</dbReference>
<gene>
    <name evidence="6" type="ORF">D5R95_07155</name>
</gene>
<dbReference type="Gene3D" id="3.30.1330.130">
    <property type="match status" value="1"/>
</dbReference>
<dbReference type="AlphaFoldDB" id="A0A424YU57"/>
<sequence>MDCFIDTDFKKAIEFHGHRCPGLTIGYRVALIAIDCFPDKSQDEEIVAIVENNSCSIDAIQVINGCTFGKGNLIFKNHGKHVYTFFGRDEDKAFRISLIKDLSISNSSSTSKNIELFEKVRNGNATEEEIKIHNQMKDKKILDILNFDTNDLFKIEQVNMKIPKKARIYPSIECEECKEHVMEPLAKKSGSKIVCIPCYNEKDEQS</sequence>
<protein>
    <submittedName>
        <fullName evidence="6">Formylmethanofuran dehydrogenase</fullName>
    </submittedName>
</protein>
<dbReference type="InterPro" id="IPR003814">
    <property type="entry name" value="FmdEsu_dom"/>
</dbReference>
<dbReference type="EMBL" id="QZAB01000446">
    <property type="protein sequence ID" value="RQD82494.1"/>
    <property type="molecule type" value="Genomic_DNA"/>
</dbReference>
<dbReference type="Pfam" id="PF02663">
    <property type="entry name" value="FmdE"/>
    <property type="match status" value="1"/>
</dbReference>
<dbReference type="PIRSF" id="PIRSF006578">
    <property type="entry name" value="FwdE"/>
    <property type="match status" value="1"/>
</dbReference>
<keyword evidence="2" id="KW-0863">Zinc-finger</keyword>
<dbReference type="Pfam" id="PF01258">
    <property type="entry name" value="zf-dskA_traR"/>
    <property type="match status" value="1"/>
</dbReference>
<dbReference type="InterPro" id="IPR026328">
    <property type="entry name" value="FmdE"/>
</dbReference>
<name>A0A424YU57_9EURY</name>
<comment type="caution">
    <text evidence="6">The sequence shown here is derived from an EMBL/GenBank/DDBJ whole genome shotgun (WGS) entry which is preliminary data.</text>
</comment>
<reference evidence="6 7" key="1">
    <citation type="submission" date="2018-08" db="EMBL/GenBank/DDBJ databases">
        <title>The metabolism and importance of syntrophic acetate oxidation coupled to methane or sulfide production in haloalkaline environments.</title>
        <authorList>
            <person name="Timmers P.H.A."/>
            <person name="Vavourakis C.D."/>
            <person name="Sorokin D.Y."/>
            <person name="Sinninghe Damste J.S."/>
            <person name="Muyzer G."/>
            <person name="Stams A.J.M."/>
            <person name="Plugge C.M."/>
        </authorList>
    </citation>
    <scope>NUCLEOTIDE SEQUENCE [LARGE SCALE GENOMIC DNA]</scope>
    <source>
        <strain evidence="6">MSAO_Arc3</strain>
    </source>
</reference>